<dbReference type="SUPFAM" id="SSF51197">
    <property type="entry name" value="Clavaminate synthase-like"/>
    <property type="match status" value="1"/>
</dbReference>
<dbReference type="GO" id="GO:0003677">
    <property type="term" value="F:DNA binding"/>
    <property type="evidence" value="ECO:0007669"/>
    <property type="project" value="InterPro"/>
</dbReference>
<feature type="non-terminal residue" evidence="4">
    <location>
        <position position="1058"/>
    </location>
</feature>
<feature type="non-terminal residue" evidence="4">
    <location>
        <position position="1"/>
    </location>
</feature>
<dbReference type="EMBL" id="NCSJ02000368">
    <property type="protein sequence ID" value="RFU25068.1"/>
    <property type="molecule type" value="Genomic_DNA"/>
</dbReference>
<evidence type="ECO:0000313" key="5">
    <source>
        <dbReference type="Proteomes" id="UP000258309"/>
    </source>
</evidence>
<dbReference type="STRING" id="5539.A0A3E2GVF7"/>
<dbReference type="AlphaFoldDB" id="A0A3E2GVF7"/>
<name>A0A3E2GVF7_SCYLI</name>
<sequence length="1058" mass="120063">MPSVIPTTTSTATVSFPEKVEASTTKSVVSGPPQLHARFAALKREIIRPENEEAVKASYERLKVALAVEVERIGAQQTAAIPECKWSDVVANGGKIPEDVARQAKVAGCILFRGLFPAEQCLKWKAELFDYTKRHAKVGGKPKSDPTTWLLYWTRPQVQLRSHPEMLKAMHATSALWNITDDTLPIDPASQIAYCDRIRLRKPWDKAYSLKAHLDSSSTERWEDPAYRSCYRKIFEGKWEEYDPWCMDQRADAKVDLYQGTGSCSGFRSFQGWLSLSDCGPGEGTLRVLPNIKLATAYIMLRPFFQNESLDISQPTLPGATPGRGQLFVTSKYHPHLEQDRTIISVQKVHPGDYMFWHTDLAHEVEDENNGPSDSSVIYVPNVPLCPYNIQNMLNHRKAFREVVSPPDYVRDFGGPYEYEREHEDHGARVENILTVEGKRALGLVQFDENEPGITEGQKKPTSARLFEAERVKLLDIRLLASVTTWISIEGGSTSQKSRDPVMLVGSGKYVVRATLGMKTVPCVGQRTKCVVLRASQVHAATQDTSSPNSQDPSESTKEDVIQPYGPAKEWISIFVGSSGDQDPFVLRHCSFNDLNYYKQSDWACLRVNRNGGESMHFTLVPDSHLDARPHYYPKVELQQIVPEDITQLRRTFFETIHTSFPLLHPAQIEQENKPGDLLLATIYEIASPYISERSNPNDWKLLDWIFQAMPIEIRQPKLETIEAGLLFLQRHARYHRAPFTPGLWSEVGSLVGICHDVGLNVNPMDWDITIEDQHRRIRLWWGIYMQDKWCALGLGRPSYIANENFNVPLPTIDNFPTENYQDLPSPTIGILQFVGMAALTTILSDILATFYTVRANERFKSYNTELLRLLLEQFQQRLADFYDKHLIPLDHCQGFLDPTGTIFLAYHTVQLTLYRVGLRTLDPQDFHYHLLRNDARVALKQVVGMLDQMTVRRLRAFWWSQMSNINFAMAGGFMMSLLLTSTDDTEIEYWTDQIKLYQGLLQNMDAEFNPTKLAAARMTLLSSASQNVGGGFAASLPPGTDAKRTSFWDIPLEFCDH</sequence>
<dbReference type="Proteomes" id="UP000258309">
    <property type="component" value="Unassembled WGS sequence"/>
</dbReference>
<evidence type="ECO:0000256" key="2">
    <source>
        <dbReference type="SAM" id="MobiDB-lite"/>
    </source>
</evidence>
<dbReference type="InterPro" id="IPR007219">
    <property type="entry name" value="XnlR_reg_dom"/>
</dbReference>
<evidence type="ECO:0000313" key="4">
    <source>
        <dbReference type="EMBL" id="RFU25068.1"/>
    </source>
</evidence>
<keyword evidence="1" id="KW-0539">Nucleus</keyword>
<dbReference type="PANTHER" id="PTHR30613:SF1">
    <property type="entry name" value="DUF1479 DOMAIN PROTEIN (AFU_ORTHOLOGUE AFUA_5G09280)"/>
    <property type="match status" value="1"/>
</dbReference>
<dbReference type="GO" id="GO:0006351">
    <property type="term" value="P:DNA-templated transcription"/>
    <property type="evidence" value="ECO:0007669"/>
    <property type="project" value="InterPro"/>
</dbReference>
<dbReference type="Gene3D" id="2.60.120.330">
    <property type="entry name" value="B-lactam Antibiotic, Isopenicillin N Synthase, Chain"/>
    <property type="match status" value="1"/>
</dbReference>
<proteinExistence type="predicted"/>
<dbReference type="GO" id="GO:0008270">
    <property type="term" value="F:zinc ion binding"/>
    <property type="evidence" value="ECO:0007669"/>
    <property type="project" value="InterPro"/>
</dbReference>
<dbReference type="InterPro" id="IPR027443">
    <property type="entry name" value="IPNS-like_sf"/>
</dbReference>
<evidence type="ECO:0000259" key="3">
    <source>
        <dbReference type="SMART" id="SM00906"/>
    </source>
</evidence>
<comment type="caution">
    <text evidence="4">The sequence shown here is derived from an EMBL/GenBank/DDBJ whole genome shotgun (WGS) entry which is preliminary data.</text>
</comment>
<keyword evidence="5" id="KW-1185">Reference proteome</keyword>
<reference evidence="4 5" key="1">
    <citation type="submission" date="2018-05" db="EMBL/GenBank/DDBJ databases">
        <title>Draft genome sequence of Scytalidium lignicola DSM 105466, a ubiquitous saprotrophic fungus.</title>
        <authorList>
            <person name="Buettner E."/>
            <person name="Gebauer A.M."/>
            <person name="Hofrichter M."/>
            <person name="Liers C."/>
            <person name="Kellner H."/>
        </authorList>
    </citation>
    <scope>NUCLEOTIDE SEQUENCE [LARGE SCALE GENOMIC DNA]</scope>
    <source>
        <strain evidence="4 5">DSM 105466</strain>
    </source>
</reference>
<organism evidence="4 5">
    <name type="scientific">Scytalidium lignicola</name>
    <name type="common">Hyphomycete</name>
    <dbReference type="NCBI Taxonomy" id="5539"/>
    <lineage>
        <taxon>Eukaryota</taxon>
        <taxon>Fungi</taxon>
        <taxon>Dikarya</taxon>
        <taxon>Ascomycota</taxon>
        <taxon>Pezizomycotina</taxon>
        <taxon>Leotiomycetes</taxon>
        <taxon>Leotiomycetes incertae sedis</taxon>
        <taxon>Scytalidium</taxon>
    </lineage>
</organism>
<feature type="region of interest" description="Disordered" evidence="2">
    <location>
        <begin position="541"/>
        <end position="561"/>
    </location>
</feature>
<dbReference type="CDD" id="cd12148">
    <property type="entry name" value="fungal_TF_MHR"/>
    <property type="match status" value="1"/>
</dbReference>
<evidence type="ECO:0000256" key="1">
    <source>
        <dbReference type="ARBA" id="ARBA00023242"/>
    </source>
</evidence>
<feature type="compositionally biased region" description="Polar residues" evidence="2">
    <location>
        <begin position="541"/>
        <end position="554"/>
    </location>
</feature>
<protein>
    <recommendedName>
        <fullName evidence="3">Xylanolytic transcriptional activator regulatory domain-containing protein</fullName>
    </recommendedName>
</protein>
<dbReference type="SMART" id="SM00906">
    <property type="entry name" value="Fungal_trans"/>
    <property type="match status" value="1"/>
</dbReference>
<accession>A0A3E2GVF7</accession>
<dbReference type="OrthoDB" id="3034343at2759"/>
<dbReference type="Pfam" id="PF04082">
    <property type="entry name" value="Fungal_trans"/>
    <property type="match status" value="1"/>
</dbReference>
<dbReference type="InterPro" id="IPR010856">
    <property type="entry name" value="Gig2-like"/>
</dbReference>
<feature type="domain" description="Xylanolytic transcriptional activator regulatory" evidence="3">
    <location>
        <begin position="744"/>
        <end position="817"/>
    </location>
</feature>
<gene>
    <name evidence="4" type="ORF">B7463_g11271</name>
</gene>
<dbReference type="Pfam" id="PF07350">
    <property type="entry name" value="Gig2-like"/>
    <property type="match status" value="1"/>
</dbReference>
<dbReference type="PANTHER" id="PTHR30613">
    <property type="entry name" value="UNCHARACTERIZED PROTEIN YBIU-RELATED"/>
    <property type="match status" value="1"/>
</dbReference>